<dbReference type="SMART" id="SM00563">
    <property type="entry name" value="PlsC"/>
    <property type="match status" value="1"/>
</dbReference>
<dbReference type="NCBIfam" id="TIGR00530">
    <property type="entry name" value="AGP_acyltrn"/>
    <property type="match status" value="1"/>
</dbReference>
<dbReference type="RefSeq" id="WP_398278541.1">
    <property type="nucleotide sequence ID" value="NZ_JBITLV010000002.1"/>
</dbReference>
<proteinExistence type="inferred from homology"/>
<dbReference type="InterPro" id="IPR002123">
    <property type="entry name" value="Plipid/glycerol_acylTrfase"/>
</dbReference>
<evidence type="ECO:0000313" key="6">
    <source>
        <dbReference type="EMBL" id="MFI7587265.1"/>
    </source>
</evidence>
<dbReference type="PANTHER" id="PTHR10434">
    <property type="entry name" value="1-ACYL-SN-GLYCEROL-3-PHOSPHATE ACYLTRANSFERASE"/>
    <property type="match status" value="1"/>
</dbReference>
<name>A0ABW8ALK7_9ACTN</name>
<gene>
    <name evidence="6" type="ORF">ACIB24_09345</name>
</gene>
<keyword evidence="4" id="KW-0443">Lipid metabolism</keyword>
<dbReference type="SUPFAM" id="SSF56784">
    <property type="entry name" value="HAD-like"/>
    <property type="match status" value="1"/>
</dbReference>
<dbReference type="NCBIfam" id="TIGR01490">
    <property type="entry name" value="HAD-SF-IB-hyp1"/>
    <property type="match status" value="1"/>
</dbReference>
<evidence type="ECO:0000256" key="4">
    <source>
        <dbReference type="RuleBase" id="RU361267"/>
    </source>
</evidence>
<evidence type="ECO:0000256" key="2">
    <source>
        <dbReference type="ARBA" id="ARBA00022679"/>
    </source>
</evidence>
<dbReference type="PANTHER" id="PTHR10434:SF66">
    <property type="entry name" value="PHOSPHOLIPID_GLYCEROL ACYLTRANSFERASE DOMAIN-CONTAINING PROTEIN"/>
    <property type="match status" value="1"/>
</dbReference>
<dbReference type="SUPFAM" id="SSF69593">
    <property type="entry name" value="Glycerol-3-phosphate (1)-acyltransferase"/>
    <property type="match status" value="1"/>
</dbReference>
<dbReference type="Proteomes" id="UP001612915">
    <property type="component" value="Unassembled WGS sequence"/>
</dbReference>
<dbReference type="Pfam" id="PF01553">
    <property type="entry name" value="Acyltransferase"/>
    <property type="match status" value="1"/>
</dbReference>
<dbReference type="InterPro" id="IPR036412">
    <property type="entry name" value="HAD-like_sf"/>
</dbReference>
<dbReference type="InterPro" id="IPR006385">
    <property type="entry name" value="HAD_hydro_SerB1"/>
</dbReference>
<dbReference type="GO" id="GO:0016787">
    <property type="term" value="F:hydrolase activity"/>
    <property type="evidence" value="ECO:0007669"/>
    <property type="project" value="UniProtKB-KW"/>
</dbReference>
<dbReference type="EC" id="2.3.1.51" evidence="4"/>
<evidence type="ECO:0000256" key="3">
    <source>
        <dbReference type="ARBA" id="ARBA00023315"/>
    </source>
</evidence>
<evidence type="ECO:0000259" key="5">
    <source>
        <dbReference type="SMART" id="SM00563"/>
    </source>
</evidence>
<keyword evidence="7" id="KW-1185">Reference proteome</keyword>
<evidence type="ECO:0000313" key="7">
    <source>
        <dbReference type="Proteomes" id="UP001612915"/>
    </source>
</evidence>
<keyword evidence="4" id="KW-0594">Phospholipid biosynthesis</keyword>
<reference evidence="6 7" key="1">
    <citation type="submission" date="2024-10" db="EMBL/GenBank/DDBJ databases">
        <title>The Natural Products Discovery Center: Release of the First 8490 Sequenced Strains for Exploring Actinobacteria Biosynthetic Diversity.</title>
        <authorList>
            <person name="Kalkreuter E."/>
            <person name="Kautsar S.A."/>
            <person name="Yang D."/>
            <person name="Bader C.D."/>
            <person name="Teijaro C.N."/>
            <person name="Fluegel L."/>
            <person name="Davis C.M."/>
            <person name="Simpson J.R."/>
            <person name="Lauterbach L."/>
            <person name="Steele A.D."/>
            <person name="Gui C."/>
            <person name="Meng S."/>
            <person name="Li G."/>
            <person name="Viehrig K."/>
            <person name="Ye F."/>
            <person name="Su P."/>
            <person name="Kiefer A.F."/>
            <person name="Nichols A."/>
            <person name="Cepeda A.J."/>
            <person name="Yan W."/>
            <person name="Fan B."/>
            <person name="Jiang Y."/>
            <person name="Adhikari A."/>
            <person name="Zheng C.-J."/>
            <person name="Schuster L."/>
            <person name="Cowan T.M."/>
            <person name="Smanski M.J."/>
            <person name="Chevrette M.G."/>
            <person name="De Carvalho L.P.S."/>
            <person name="Shen B."/>
        </authorList>
    </citation>
    <scope>NUCLEOTIDE SEQUENCE [LARGE SCALE GENOMIC DNA]</scope>
    <source>
        <strain evidence="6 7">NPDC049639</strain>
    </source>
</reference>
<dbReference type="Gene3D" id="1.20.1440.100">
    <property type="entry name" value="SG protein - dephosphorylation function"/>
    <property type="match status" value="1"/>
</dbReference>
<dbReference type="CDD" id="cd07989">
    <property type="entry name" value="LPLAT_AGPAT-like"/>
    <property type="match status" value="1"/>
</dbReference>
<evidence type="ECO:0000256" key="1">
    <source>
        <dbReference type="ARBA" id="ARBA00008655"/>
    </source>
</evidence>
<dbReference type="CDD" id="cd02612">
    <property type="entry name" value="HAD_PGPPase"/>
    <property type="match status" value="1"/>
</dbReference>
<accession>A0ABW8ALK7</accession>
<dbReference type="InterPro" id="IPR004552">
    <property type="entry name" value="AGP_acyltrans"/>
</dbReference>
<dbReference type="Gene3D" id="3.40.50.1000">
    <property type="entry name" value="HAD superfamily/HAD-like"/>
    <property type="match status" value="1"/>
</dbReference>
<keyword evidence="2 4" id="KW-0808">Transferase</keyword>
<protein>
    <recommendedName>
        <fullName evidence="4">1-acyl-sn-glycerol-3-phosphate acyltransferase</fullName>
        <ecNumber evidence="4">2.3.1.51</ecNumber>
    </recommendedName>
</protein>
<comment type="caution">
    <text evidence="6">The sequence shown here is derived from an EMBL/GenBank/DDBJ whole genome shotgun (WGS) entry which is preliminary data.</text>
</comment>
<sequence length="479" mass="51536">MTDPALAAALERIRSAPDGPQVGAFFDYDGTVIDGYSAATFYRHRLRRMQVGLREVAQLIMLGLRGLEDEEDFGRLLTLGFAGWAGHSEQELLDLGEHLFAGSIASTVYPEAWQLVNAHRQKGHTVVLASSATRFQVGPAARALGIDDVLCTEVEVNDAGQLTGRTMGNPLWRSGKAAAVKTFAKVHGIDRRSSFAYSNGDEDVPFLLSVARATAVNPQPDLAAEADERGWPVLAFTSRGRPSLVEAVRSAAAIGGTIGGFATGIALGMLNGSRREGVDHGAVLGAEVGLALAGVQVNVQGEANLYERRPAVYLFNHQSQLDMVLLCRLMQRSFTGVAKKELRNDPMFGVFLRYADMAFVDRGDPAQARAALEPAVAKLRDGVSLVVAPEGTRSATPAIGAFKKGAFHVAMQAQVPVVPIVIRNSGQLMAPKSLVISSGVVDVAVLSPVPTTRWTPQNLDRQVARVREMYVKTMRNWPR</sequence>
<organism evidence="6 7">
    <name type="scientific">Spongisporangium articulatum</name>
    <dbReference type="NCBI Taxonomy" id="3362603"/>
    <lineage>
        <taxon>Bacteria</taxon>
        <taxon>Bacillati</taxon>
        <taxon>Actinomycetota</taxon>
        <taxon>Actinomycetes</taxon>
        <taxon>Kineosporiales</taxon>
        <taxon>Kineosporiaceae</taxon>
        <taxon>Spongisporangium</taxon>
    </lineage>
</organism>
<comment type="catalytic activity">
    <reaction evidence="4">
        <text>a 1-acyl-sn-glycero-3-phosphate + an acyl-CoA = a 1,2-diacyl-sn-glycero-3-phosphate + CoA</text>
        <dbReference type="Rhea" id="RHEA:19709"/>
        <dbReference type="ChEBI" id="CHEBI:57287"/>
        <dbReference type="ChEBI" id="CHEBI:57970"/>
        <dbReference type="ChEBI" id="CHEBI:58342"/>
        <dbReference type="ChEBI" id="CHEBI:58608"/>
        <dbReference type="EC" id="2.3.1.51"/>
    </reaction>
</comment>
<comment type="similarity">
    <text evidence="1 4">Belongs to the 1-acyl-sn-glycerol-3-phosphate acyltransferase family.</text>
</comment>
<comment type="domain">
    <text evidence="4">The HXXXXD motif is essential for acyltransferase activity and may constitute the binding site for the phosphate moiety of the glycerol-3-phosphate.</text>
</comment>
<keyword evidence="4" id="KW-0444">Lipid biosynthesis</keyword>
<feature type="domain" description="Phospholipid/glycerol acyltransferase" evidence="5">
    <location>
        <begin position="311"/>
        <end position="425"/>
    </location>
</feature>
<keyword evidence="3 4" id="KW-0012">Acyltransferase</keyword>
<keyword evidence="4" id="KW-1208">Phospholipid metabolism</keyword>
<dbReference type="InterPro" id="IPR023214">
    <property type="entry name" value="HAD_sf"/>
</dbReference>
<dbReference type="EMBL" id="JBITLV010000002">
    <property type="protein sequence ID" value="MFI7587265.1"/>
    <property type="molecule type" value="Genomic_DNA"/>
</dbReference>
<dbReference type="Pfam" id="PF12710">
    <property type="entry name" value="HAD"/>
    <property type="match status" value="1"/>
</dbReference>
<dbReference type="NCBIfam" id="TIGR01488">
    <property type="entry name" value="HAD-SF-IB"/>
    <property type="match status" value="1"/>
</dbReference>
<keyword evidence="6" id="KW-0378">Hydrolase</keyword>